<evidence type="ECO:0000256" key="4">
    <source>
        <dbReference type="ARBA" id="ARBA00022692"/>
    </source>
</evidence>
<feature type="transmembrane region" description="Helical" evidence="7">
    <location>
        <begin position="278"/>
        <end position="300"/>
    </location>
</feature>
<evidence type="ECO:0008006" key="10">
    <source>
        <dbReference type="Google" id="ProtNLM"/>
    </source>
</evidence>
<feature type="transmembrane region" description="Helical" evidence="7">
    <location>
        <begin position="21"/>
        <end position="40"/>
    </location>
</feature>
<feature type="transmembrane region" description="Helical" evidence="7">
    <location>
        <begin position="312"/>
        <end position="331"/>
    </location>
</feature>
<dbReference type="InterPro" id="IPR000715">
    <property type="entry name" value="Glycosyl_transferase_4"/>
</dbReference>
<feature type="transmembrane region" description="Helical" evidence="7">
    <location>
        <begin position="462"/>
        <end position="481"/>
    </location>
</feature>
<dbReference type="AlphaFoldDB" id="A0A1F4USA6"/>
<feature type="transmembrane region" description="Helical" evidence="7">
    <location>
        <begin position="129"/>
        <end position="147"/>
    </location>
</feature>
<feature type="transmembrane region" description="Helical" evidence="7">
    <location>
        <begin position="366"/>
        <end position="386"/>
    </location>
</feature>
<dbReference type="GO" id="GO:0005886">
    <property type="term" value="C:plasma membrane"/>
    <property type="evidence" value="ECO:0007669"/>
    <property type="project" value="UniProtKB-SubCell"/>
</dbReference>
<dbReference type="CDD" id="cd06853">
    <property type="entry name" value="GT_WecA_like"/>
    <property type="match status" value="1"/>
</dbReference>
<evidence type="ECO:0000313" key="8">
    <source>
        <dbReference type="EMBL" id="OGC47861.1"/>
    </source>
</evidence>
<feature type="transmembrane region" description="Helical" evidence="7">
    <location>
        <begin position="438"/>
        <end position="456"/>
    </location>
</feature>
<reference evidence="8 9" key="1">
    <citation type="journal article" date="2016" name="Nat. Commun.">
        <title>Thousands of microbial genomes shed light on interconnected biogeochemical processes in an aquifer system.</title>
        <authorList>
            <person name="Anantharaman K."/>
            <person name="Brown C.T."/>
            <person name="Hug L.A."/>
            <person name="Sharon I."/>
            <person name="Castelle C.J."/>
            <person name="Probst A.J."/>
            <person name="Thomas B.C."/>
            <person name="Singh A."/>
            <person name="Wilkins M.J."/>
            <person name="Karaoz U."/>
            <person name="Brodie E.L."/>
            <person name="Williams K.H."/>
            <person name="Hubbard S.S."/>
            <person name="Banfield J.F."/>
        </authorList>
    </citation>
    <scope>NUCLEOTIDE SEQUENCE [LARGE SCALE GENOMIC DNA]</scope>
</reference>
<keyword evidence="6 7" id="KW-0472">Membrane</keyword>
<dbReference type="STRING" id="1802617.A2886_03295"/>
<evidence type="ECO:0000256" key="1">
    <source>
        <dbReference type="ARBA" id="ARBA00004651"/>
    </source>
</evidence>
<keyword evidence="3" id="KW-0808">Transferase</keyword>
<accession>A0A1F4USA6</accession>
<feature type="transmembrane region" description="Helical" evidence="7">
    <location>
        <begin position="177"/>
        <end position="196"/>
    </location>
</feature>
<evidence type="ECO:0000256" key="2">
    <source>
        <dbReference type="ARBA" id="ARBA00022475"/>
    </source>
</evidence>
<feature type="transmembrane region" description="Helical" evidence="7">
    <location>
        <begin position="94"/>
        <end position="114"/>
    </location>
</feature>
<dbReference type="PANTHER" id="PTHR22926:SF3">
    <property type="entry name" value="UNDECAPRENYL-PHOSPHATE ALPHA-N-ACETYLGLUCOSAMINYL 1-PHOSPHATE TRANSFERASE"/>
    <property type="match status" value="1"/>
</dbReference>
<dbReference type="GO" id="GO:0016780">
    <property type="term" value="F:phosphotransferase activity, for other substituted phosphate groups"/>
    <property type="evidence" value="ECO:0007669"/>
    <property type="project" value="InterPro"/>
</dbReference>
<gene>
    <name evidence="8" type="ORF">A2886_03295</name>
</gene>
<protein>
    <recommendedName>
        <fullName evidence="10">Undecaprenyl-phosphate alpha-N-acetylglucosaminyl 1-phosphate transferase</fullName>
    </recommendedName>
</protein>
<name>A0A1F4USA6_UNCKA</name>
<proteinExistence type="predicted"/>
<feature type="transmembrane region" description="Helical" evidence="7">
    <location>
        <begin position="202"/>
        <end position="219"/>
    </location>
</feature>
<comment type="caution">
    <text evidence="8">The sequence shown here is derived from an EMBL/GenBank/DDBJ whole genome shotgun (WGS) entry which is preliminary data.</text>
</comment>
<feature type="transmembrane region" description="Helical" evidence="7">
    <location>
        <begin position="239"/>
        <end position="258"/>
    </location>
</feature>
<organism evidence="8 9">
    <name type="scientific">candidate division WWE3 bacterium RIFCSPHIGHO2_01_FULL_42_13</name>
    <dbReference type="NCBI Taxonomy" id="1802617"/>
    <lineage>
        <taxon>Bacteria</taxon>
        <taxon>Katanobacteria</taxon>
    </lineage>
</organism>
<keyword evidence="5 7" id="KW-1133">Transmembrane helix</keyword>
<evidence type="ECO:0000256" key="3">
    <source>
        <dbReference type="ARBA" id="ARBA00022679"/>
    </source>
</evidence>
<dbReference type="EMBL" id="MEVA01000002">
    <property type="protein sequence ID" value="OGC47861.1"/>
    <property type="molecule type" value="Genomic_DNA"/>
</dbReference>
<dbReference type="GO" id="GO:0071555">
    <property type="term" value="P:cell wall organization"/>
    <property type="evidence" value="ECO:0007669"/>
    <property type="project" value="TreeGrafter"/>
</dbReference>
<sequence>MKELLIKFKIDSELRLPLLTNLSIVVIEFFYLLLKFKYLNAQIPFWMTSAWGVDQLAPRIYIFLIPLLSTFILFGGIFFINYAISKYQRYGERVLIWVMTLANILLAYSALRIIKTASQVFEPLFDPRFNQVLIPAIFSFLIVYTIAPRFIEKFKEDGLVTDPQRHKHPGMLLDKPSARGGGVIFAIGVLVASIFFVKFTPMMWGIIISMIFATILGYLDDVQNTKPLAKFAWLENPKYRLLLQGLVVLPLVIFGVVVDSINNPLDGPFHLDAWTLNLFGSQIPVIAVVFTIIWVIWIMNLLSWSNGVDGQYSGVVGIAGLMIAIMTLRLLHFDPSQRDMMELAAIVSGAALGLLPFSWHPSKIMWGFAATAAGIVLAAISVVSQAKIATSIIVLTVPFLDGAITVTRRLLRGRSPLKGDRGHLHHLLLERGWSVERVAIFYWVTTAIFGIAGVLAADKNPILTVLTGFGLVAFLIISLNISPKKQIDEFLERK</sequence>
<comment type="subcellular location">
    <subcellularLocation>
        <location evidence="1">Cell membrane</location>
        <topology evidence="1">Multi-pass membrane protein</topology>
    </subcellularLocation>
</comment>
<evidence type="ECO:0000313" key="9">
    <source>
        <dbReference type="Proteomes" id="UP000176608"/>
    </source>
</evidence>
<evidence type="ECO:0000256" key="5">
    <source>
        <dbReference type="ARBA" id="ARBA00022989"/>
    </source>
</evidence>
<evidence type="ECO:0000256" key="6">
    <source>
        <dbReference type="ARBA" id="ARBA00023136"/>
    </source>
</evidence>
<evidence type="ECO:0000256" key="7">
    <source>
        <dbReference type="SAM" id="Phobius"/>
    </source>
</evidence>
<keyword evidence="2" id="KW-1003">Cell membrane</keyword>
<keyword evidence="4 7" id="KW-0812">Transmembrane</keyword>
<dbReference type="PANTHER" id="PTHR22926">
    <property type="entry name" value="PHOSPHO-N-ACETYLMURAMOYL-PENTAPEPTIDE-TRANSFERASE"/>
    <property type="match status" value="1"/>
</dbReference>
<dbReference type="GO" id="GO:0009103">
    <property type="term" value="P:lipopolysaccharide biosynthetic process"/>
    <property type="evidence" value="ECO:0007669"/>
    <property type="project" value="TreeGrafter"/>
</dbReference>
<feature type="transmembrane region" description="Helical" evidence="7">
    <location>
        <begin position="60"/>
        <end position="82"/>
    </location>
</feature>
<dbReference type="GO" id="GO:0044038">
    <property type="term" value="P:cell wall macromolecule biosynthetic process"/>
    <property type="evidence" value="ECO:0007669"/>
    <property type="project" value="TreeGrafter"/>
</dbReference>
<dbReference type="Proteomes" id="UP000176608">
    <property type="component" value="Unassembled WGS sequence"/>
</dbReference>
<dbReference type="Pfam" id="PF00953">
    <property type="entry name" value="Glycos_transf_4"/>
    <property type="match status" value="1"/>
</dbReference>